<evidence type="ECO:0000313" key="3">
    <source>
        <dbReference type="Proteomes" id="UP001231915"/>
    </source>
</evidence>
<dbReference type="Proteomes" id="UP001231915">
    <property type="component" value="Unassembled WGS sequence"/>
</dbReference>
<proteinExistence type="predicted"/>
<reference evidence="2 3" key="1">
    <citation type="submission" date="2023-05" db="EMBL/GenBank/DDBJ databases">
        <title>Pseudoalteromonas ardens sp. nov., Pseudoalteromonas obscura sp. nov., and Pseudoalteromonas umbrosa sp. nov., isolated from the coral Montipora capitata.</title>
        <authorList>
            <person name="Thomas E.M."/>
            <person name="Smith E.M."/>
            <person name="Papke E."/>
            <person name="Shlafstein M.D."/>
            <person name="Oline D.K."/>
            <person name="Videau P."/>
            <person name="Saw J.H."/>
            <person name="Strangman W.K."/>
            <person name="Ushijima B."/>
        </authorList>
    </citation>
    <scope>NUCLEOTIDE SEQUENCE [LARGE SCALE GENOMIC DNA]</scope>
    <source>
        <strain evidence="2 3">P94</strain>
    </source>
</reference>
<sequence>METKNLMKLALLSLPMMIAAPANAHKEQGIIDTNTQQELVANITLNLDCQAHPEALQRAVSFNYLEQTVKFVVSGECAGPIEIKNSRFEIINDAGRTGSIRVKQDQEHVQQSAVLVRSGSVVLSNINIDVPNDMPAVELKANSVGQLKQVTTNAKSASEDSIQQFLVTDNSTAYFEGFSGNSVGVYGSSYAEFTKATDQIKLSVFDTSSAKSNDKNHFSSVQVAGNGYFLADNQSNINLLMVWSKGAAEINNKSRVGEIMMGGQTHFAAYKESTIAGPYGIWGNVVFELEHSTAYNWKAVDKPYSIIIGNNANVNGKFYPGWSWTGQAK</sequence>
<dbReference type="RefSeq" id="WP_284137851.1">
    <property type="nucleotide sequence ID" value="NZ_JASJUT010000007.1"/>
</dbReference>
<keyword evidence="1" id="KW-0732">Signal</keyword>
<accession>A0ABT7ENN3</accession>
<keyword evidence="3" id="KW-1185">Reference proteome</keyword>
<protein>
    <submittedName>
        <fullName evidence="2">Uncharacterized protein</fullName>
    </submittedName>
</protein>
<feature type="chain" id="PRO_5046076664" evidence="1">
    <location>
        <begin position="25"/>
        <end position="329"/>
    </location>
</feature>
<evidence type="ECO:0000256" key="1">
    <source>
        <dbReference type="SAM" id="SignalP"/>
    </source>
</evidence>
<comment type="caution">
    <text evidence="2">The sequence shown here is derived from an EMBL/GenBank/DDBJ whole genome shotgun (WGS) entry which is preliminary data.</text>
</comment>
<name>A0ABT7ENN3_9GAMM</name>
<organism evidence="2 3">
    <name type="scientific">Pseudoalteromonas obscura</name>
    <dbReference type="NCBI Taxonomy" id="3048491"/>
    <lineage>
        <taxon>Bacteria</taxon>
        <taxon>Pseudomonadati</taxon>
        <taxon>Pseudomonadota</taxon>
        <taxon>Gammaproteobacteria</taxon>
        <taxon>Alteromonadales</taxon>
        <taxon>Pseudoalteromonadaceae</taxon>
        <taxon>Pseudoalteromonas</taxon>
    </lineage>
</organism>
<feature type="signal peptide" evidence="1">
    <location>
        <begin position="1"/>
        <end position="24"/>
    </location>
</feature>
<dbReference type="EMBL" id="JASJUT010000007">
    <property type="protein sequence ID" value="MDK2596661.1"/>
    <property type="molecule type" value="Genomic_DNA"/>
</dbReference>
<evidence type="ECO:0000313" key="2">
    <source>
        <dbReference type="EMBL" id="MDK2596661.1"/>
    </source>
</evidence>
<gene>
    <name evidence="2" type="ORF">QNM18_16550</name>
</gene>